<protein>
    <submittedName>
        <fullName evidence="2">Uncharacterized protein</fullName>
    </submittedName>
</protein>
<organism evidence="2 3">
    <name type="scientific">Colletotrichum lupini</name>
    <dbReference type="NCBI Taxonomy" id="145971"/>
    <lineage>
        <taxon>Eukaryota</taxon>
        <taxon>Fungi</taxon>
        <taxon>Dikarya</taxon>
        <taxon>Ascomycota</taxon>
        <taxon>Pezizomycotina</taxon>
        <taxon>Sordariomycetes</taxon>
        <taxon>Hypocreomycetidae</taxon>
        <taxon>Glomerellales</taxon>
        <taxon>Glomerellaceae</taxon>
        <taxon>Colletotrichum</taxon>
        <taxon>Colletotrichum acutatum species complex</taxon>
    </lineage>
</organism>
<proteinExistence type="predicted"/>
<dbReference type="GeneID" id="73347650"/>
<name>A0A9Q8T3L2_9PEZI</name>
<dbReference type="AlphaFoldDB" id="A0A9Q8T3L2"/>
<dbReference type="RefSeq" id="XP_049149786.1">
    <property type="nucleotide sequence ID" value="XM_049292640.1"/>
</dbReference>
<evidence type="ECO:0000313" key="3">
    <source>
        <dbReference type="Proteomes" id="UP000830671"/>
    </source>
</evidence>
<evidence type="ECO:0000256" key="1">
    <source>
        <dbReference type="SAM" id="MobiDB-lite"/>
    </source>
</evidence>
<gene>
    <name evidence="2" type="ORF">CLUP02_13703</name>
</gene>
<dbReference type="Proteomes" id="UP000830671">
    <property type="component" value="Chromosome 7"/>
</dbReference>
<feature type="region of interest" description="Disordered" evidence="1">
    <location>
        <begin position="1"/>
        <end position="21"/>
    </location>
</feature>
<reference evidence="2" key="1">
    <citation type="journal article" date="2021" name="Mol. Plant Microbe Interact.">
        <title>Complete Genome Sequence of the Plant-Pathogenic Fungus Colletotrichum lupini.</title>
        <authorList>
            <person name="Baroncelli R."/>
            <person name="Pensec F."/>
            <person name="Da Lio D."/>
            <person name="Boufleur T."/>
            <person name="Vicente I."/>
            <person name="Sarrocco S."/>
            <person name="Picot A."/>
            <person name="Baraldi E."/>
            <person name="Sukno S."/>
            <person name="Thon M."/>
            <person name="Le Floch G."/>
        </authorList>
    </citation>
    <scope>NUCLEOTIDE SEQUENCE</scope>
    <source>
        <strain evidence="2">IMI 504893</strain>
    </source>
</reference>
<evidence type="ECO:0000313" key="2">
    <source>
        <dbReference type="EMBL" id="UQC88180.1"/>
    </source>
</evidence>
<keyword evidence="3" id="KW-1185">Reference proteome</keyword>
<feature type="non-terminal residue" evidence="2">
    <location>
        <position position="1"/>
    </location>
</feature>
<dbReference type="KEGG" id="clup:CLUP02_13703"/>
<sequence>SLTLTPSKVGGGPNSRRQKVSIGKLLPKARVTFRERNERVAVDLPTQIEPPAQARRPLGICRRNH</sequence>
<accession>A0A9Q8T3L2</accession>
<dbReference type="EMBL" id="CP019479">
    <property type="protein sequence ID" value="UQC88180.1"/>
    <property type="molecule type" value="Genomic_DNA"/>
</dbReference>